<dbReference type="Pfam" id="PF00078">
    <property type="entry name" value="RVT_1"/>
    <property type="match status" value="1"/>
</dbReference>
<feature type="domain" description="Reverse transcriptase" evidence="1">
    <location>
        <begin position="1"/>
        <end position="154"/>
    </location>
</feature>
<reference evidence="2" key="2">
    <citation type="submission" date="2022-01" db="EMBL/GenBank/DDBJ databases">
        <authorList>
            <person name="Yamashiro T."/>
            <person name="Shiraishi A."/>
            <person name="Satake H."/>
            <person name="Nakayama K."/>
        </authorList>
    </citation>
    <scope>NUCLEOTIDE SEQUENCE</scope>
</reference>
<dbReference type="InterPro" id="IPR043502">
    <property type="entry name" value="DNA/RNA_pol_sf"/>
</dbReference>
<keyword evidence="2" id="KW-0808">Transferase</keyword>
<accession>A0ABQ4Y3Y8</accession>
<protein>
    <submittedName>
        <fullName evidence="2">RNA-directed DNA polymerase, eukaryota</fullName>
    </submittedName>
</protein>
<gene>
    <name evidence="2" type="ORF">Tco_0704529</name>
</gene>
<dbReference type="PANTHER" id="PTHR31635">
    <property type="entry name" value="REVERSE TRANSCRIPTASE DOMAIN-CONTAINING PROTEIN-RELATED"/>
    <property type="match status" value="1"/>
</dbReference>
<dbReference type="Proteomes" id="UP001151760">
    <property type="component" value="Unassembled WGS sequence"/>
</dbReference>
<dbReference type="InterPro" id="IPR000477">
    <property type="entry name" value="RT_dom"/>
</dbReference>
<comment type="caution">
    <text evidence="2">The sequence shown here is derived from an EMBL/GenBank/DDBJ whole genome shotgun (WGS) entry which is preliminary data.</text>
</comment>
<evidence type="ECO:0000313" key="2">
    <source>
        <dbReference type="EMBL" id="GJS71688.1"/>
    </source>
</evidence>
<name>A0ABQ4Y3Y8_9ASTR</name>
<dbReference type="PANTHER" id="PTHR31635:SF196">
    <property type="entry name" value="REVERSE TRANSCRIPTASE DOMAIN-CONTAINING PROTEIN-RELATED"/>
    <property type="match status" value="1"/>
</dbReference>
<keyword evidence="2" id="KW-0695">RNA-directed DNA polymerase</keyword>
<keyword evidence="2" id="KW-0548">Nucleotidyltransferase</keyword>
<proteinExistence type="predicted"/>
<evidence type="ECO:0000259" key="1">
    <source>
        <dbReference type="PROSITE" id="PS50878"/>
    </source>
</evidence>
<reference evidence="2" key="1">
    <citation type="journal article" date="2022" name="Int. J. Mol. Sci.">
        <title>Draft Genome of Tanacetum Coccineum: Genomic Comparison of Closely Related Tanacetum-Family Plants.</title>
        <authorList>
            <person name="Yamashiro T."/>
            <person name="Shiraishi A."/>
            <person name="Nakayama K."/>
            <person name="Satake H."/>
        </authorList>
    </citation>
    <scope>NUCLEOTIDE SEQUENCE</scope>
</reference>
<dbReference type="GO" id="GO:0003964">
    <property type="term" value="F:RNA-directed DNA polymerase activity"/>
    <property type="evidence" value="ECO:0007669"/>
    <property type="project" value="UniProtKB-KW"/>
</dbReference>
<dbReference type="PROSITE" id="PS50878">
    <property type="entry name" value="RT_POL"/>
    <property type="match status" value="1"/>
</dbReference>
<sequence>MILKLFSEKAYNRLRWDYLDDVLEKFGFGSKWRGWIHNCLHSSKGSILVNGSPTDEFHFRRGLKQGDPLSPFLFILVMESLHLSFQNVVDEGLFKGVSVGSSLQLSHLFYADDVIFMGQWSESNIITIVHALDCFHKASGLRMIACDFFLLASY</sequence>
<evidence type="ECO:0000313" key="3">
    <source>
        <dbReference type="Proteomes" id="UP001151760"/>
    </source>
</evidence>
<dbReference type="SUPFAM" id="SSF56672">
    <property type="entry name" value="DNA/RNA polymerases"/>
    <property type="match status" value="1"/>
</dbReference>
<dbReference type="EMBL" id="BQNB010010024">
    <property type="protein sequence ID" value="GJS71688.1"/>
    <property type="molecule type" value="Genomic_DNA"/>
</dbReference>
<organism evidence="2 3">
    <name type="scientific">Tanacetum coccineum</name>
    <dbReference type="NCBI Taxonomy" id="301880"/>
    <lineage>
        <taxon>Eukaryota</taxon>
        <taxon>Viridiplantae</taxon>
        <taxon>Streptophyta</taxon>
        <taxon>Embryophyta</taxon>
        <taxon>Tracheophyta</taxon>
        <taxon>Spermatophyta</taxon>
        <taxon>Magnoliopsida</taxon>
        <taxon>eudicotyledons</taxon>
        <taxon>Gunneridae</taxon>
        <taxon>Pentapetalae</taxon>
        <taxon>asterids</taxon>
        <taxon>campanulids</taxon>
        <taxon>Asterales</taxon>
        <taxon>Asteraceae</taxon>
        <taxon>Asteroideae</taxon>
        <taxon>Anthemideae</taxon>
        <taxon>Anthemidinae</taxon>
        <taxon>Tanacetum</taxon>
    </lineage>
</organism>
<keyword evidence="3" id="KW-1185">Reference proteome</keyword>